<dbReference type="EMBL" id="NMUH01000016">
    <property type="protein sequence ID" value="MQL68587.1"/>
    <property type="molecule type" value="Genomic_DNA"/>
</dbReference>
<accession>A0A843TEI3</accession>
<evidence type="ECO:0000313" key="2">
    <source>
        <dbReference type="Proteomes" id="UP000652761"/>
    </source>
</evidence>
<comment type="caution">
    <text evidence="1">The sequence shown here is derived from an EMBL/GenBank/DDBJ whole genome shotgun (WGS) entry which is preliminary data.</text>
</comment>
<keyword evidence="2" id="KW-1185">Reference proteome</keyword>
<evidence type="ECO:0000313" key="1">
    <source>
        <dbReference type="EMBL" id="MQL68587.1"/>
    </source>
</evidence>
<name>A0A843TEI3_COLES</name>
<protein>
    <submittedName>
        <fullName evidence="1">Uncharacterized protein</fullName>
    </submittedName>
</protein>
<reference evidence="1" key="1">
    <citation type="submission" date="2017-07" db="EMBL/GenBank/DDBJ databases">
        <title>Taro Niue Genome Assembly and Annotation.</title>
        <authorList>
            <person name="Atibalentja N."/>
            <person name="Keating K."/>
            <person name="Fields C.J."/>
        </authorList>
    </citation>
    <scope>NUCLEOTIDE SEQUENCE</scope>
    <source>
        <strain evidence="1">Niue_2</strain>
        <tissue evidence="1">Leaf</tissue>
    </source>
</reference>
<sequence length="286" mass="31398">MRAGLLRWFGSDTNCFVIVVLKKTLTAMSKKRQFMKLAAMVNVNKILEYTDYGIWNKLEKSLEGKQDDDYEKINDAYLSTEEQQRPGEPGRWSFVRSCREGGAAETREEPTRDLGRGVGALSRISEEETTPYQGSGGGVPRPIEGGVAEVGEAEELGSLSREEQWRGEVELSAFVLRGRSSTVPSRGSRQRSCRGWGSCQGGRLGGAKAPLKRQGASSAALKHLAFLRGEKAPQGAAKAAKAHAKGAWARLDPLGVRNIPLRQGHHMPFDQCCGIFRWAPPESPIR</sequence>
<organism evidence="1 2">
    <name type="scientific">Colocasia esculenta</name>
    <name type="common">Wild taro</name>
    <name type="synonym">Arum esculentum</name>
    <dbReference type="NCBI Taxonomy" id="4460"/>
    <lineage>
        <taxon>Eukaryota</taxon>
        <taxon>Viridiplantae</taxon>
        <taxon>Streptophyta</taxon>
        <taxon>Embryophyta</taxon>
        <taxon>Tracheophyta</taxon>
        <taxon>Spermatophyta</taxon>
        <taxon>Magnoliopsida</taxon>
        <taxon>Liliopsida</taxon>
        <taxon>Araceae</taxon>
        <taxon>Aroideae</taxon>
        <taxon>Colocasieae</taxon>
        <taxon>Colocasia</taxon>
    </lineage>
</organism>
<gene>
    <name evidence="1" type="ORF">Taro_000810</name>
</gene>
<dbReference type="AlphaFoldDB" id="A0A843TEI3"/>
<proteinExistence type="predicted"/>
<dbReference type="Proteomes" id="UP000652761">
    <property type="component" value="Unassembled WGS sequence"/>
</dbReference>